<dbReference type="InterPro" id="IPR002176">
    <property type="entry name" value="X-over_junc_endoDNase_RuvC"/>
</dbReference>
<dbReference type="NCBIfam" id="NF000711">
    <property type="entry name" value="PRK00039.2-1"/>
    <property type="match status" value="1"/>
</dbReference>
<dbReference type="PANTHER" id="PTHR30194">
    <property type="entry name" value="CROSSOVER JUNCTION ENDODEOXYRIBONUCLEASE RUVC"/>
    <property type="match status" value="1"/>
</dbReference>
<dbReference type="Gene3D" id="3.30.420.10">
    <property type="entry name" value="Ribonuclease H-like superfamily/Ribonuclease H"/>
    <property type="match status" value="1"/>
</dbReference>
<evidence type="ECO:0000256" key="6">
    <source>
        <dbReference type="ARBA" id="ARBA00022763"/>
    </source>
</evidence>
<dbReference type="CDD" id="cd16962">
    <property type="entry name" value="RuvC"/>
    <property type="match status" value="1"/>
</dbReference>
<evidence type="ECO:0000256" key="13">
    <source>
        <dbReference type="NCBIfam" id="TIGR00228"/>
    </source>
</evidence>
<keyword evidence="10 12" id="KW-0233">DNA recombination</keyword>
<dbReference type="EMBL" id="JANFXK010000012">
    <property type="protein sequence ID" value="MCQ4637361.1"/>
    <property type="molecule type" value="Genomic_DNA"/>
</dbReference>
<comment type="cofactor">
    <cofactor evidence="12">
        <name>Mg(2+)</name>
        <dbReference type="ChEBI" id="CHEBI:18420"/>
    </cofactor>
    <text evidence="12">Binds 2 Mg(2+) ion per subunit.</text>
</comment>
<keyword evidence="4 12" id="KW-0479">Metal-binding</keyword>
<keyword evidence="8 12" id="KW-0460">Magnesium</keyword>
<feature type="active site" evidence="12">
    <location>
        <position position="67"/>
    </location>
</feature>
<evidence type="ECO:0000256" key="7">
    <source>
        <dbReference type="ARBA" id="ARBA00022801"/>
    </source>
</evidence>
<protein>
    <recommendedName>
        <fullName evidence="12 13">Crossover junction endodeoxyribonuclease RuvC</fullName>
        <ecNumber evidence="12 13">3.1.21.10</ecNumber>
    </recommendedName>
    <alternativeName>
        <fullName evidence="12">Holliday junction nuclease RuvC</fullName>
    </alternativeName>
    <alternativeName>
        <fullName evidence="12">Holliday junction resolvase RuvC</fullName>
    </alternativeName>
</protein>
<evidence type="ECO:0000313" key="15">
    <source>
        <dbReference type="Proteomes" id="UP001524502"/>
    </source>
</evidence>
<keyword evidence="2 12" id="KW-0963">Cytoplasm</keyword>
<reference evidence="14 15" key="1">
    <citation type="submission" date="2022-06" db="EMBL/GenBank/DDBJ databases">
        <title>Isolation of gut microbiota from human fecal samples.</title>
        <authorList>
            <person name="Pamer E.G."/>
            <person name="Barat B."/>
            <person name="Waligurski E."/>
            <person name="Medina S."/>
            <person name="Paddock L."/>
            <person name="Mostad J."/>
        </authorList>
    </citation>
    <scope>NUCLEOTIDE SEQUENCE [LARGE SCALE GENOMIC DNA]</scope>
    <source>
        <strain evidence="14 15">SL.3.17</strain>
    </source>
</reference>
<dbReference type="PRINTS" id="PR00696">
    <property type="entry name" value="RSOLVASERUVC"/>
</dbReference>
<feature type="binding site" evidence="12">
    <location>
        <position position="7"/>
    </location>
    <ligand>
        <name>Mg(2+)</name>
        <dbReference type="ChEBI" id="CHEBI:18420"/>
        <label>1</label>
    </ligand>
</feature>
<dbReference type="Proteomes" id="UP001524502">
    <property type="component" value="Unassembled WGS sequence"/>
</dbReference>
<dbReference type="PROSITE" id="PS01321">
    <property type="entry name" value="RUVC"/>
    <property type="match status" value="1"/>
</dbReference>
<evidence type="ECO:0000256" key="10">
    <source>
        <dbReference type="ARBA" id="ARBA00023172"/>
    </source>
</evidence>
<evidence type="ECO:0000256" key="4">
    <source>
        <dbReference type="ARBA" id="ARBA00022723"/>
    </source>
</evidence>
<dbReference type="InterPro" id="IPR036397">
    <property type="entry name" value="RNaseH_sf"/>
</dbReference>
<evidence type="ECO:0000256" key="12">
    <source>
        <dbReference type="HAMAP-Rule" id="MF_00034"/>
    </source>
</evidence>
<evidence type="ECO:0000256" key="3">
    <source>
        <dbReference type="ARBA" id="ARBA00022722"/>
    </source>
</evidence>
<organism evidence="14 15">
    <name type="scientific">Anaerovorax odorimutans</name>
    <dbReference type="NCBI Taxonomy" id="109327"/>
    <lineage>
        <taxon>Bacteria</taxon>
        <taxon>Bacillati</taxon>
        <taxon>Bacillota</taxon>
        <taxon>Clostridia</taxon>
        <taxon>Peptostreptococcales</taxon>
        <taxon>Anaerovoracaceae</taxon>
        <taxon>Anaerovorax</taxon>
    </lineage>
</organism>
<comment type="subcellular location">
    <subcellularLocation>
        <location evidence="12">Cytoplasm</location>
    </subcellularLocation>
</comment>
<dbReference type="SUPFAM" id="SSF53098">
    <property type="entry name" value="Ribonuclease H-like"/>
    <property type="match status" value="1"/>
</dbReference>
<keyword evidence="11 12" id="KW-0234">DNA repair</keyword>
<comment type="subunit">
    <text evidence="12">Homodimer which binds Holliday junction (HJ) DNA. The HJ becomes 2-fold symmetrical on binding to RuvC with unstacked arms; it has a different conformation from HJ DNA in complex with RuvA. In the full resolvosome a probable DNA-RuvA(4)-RuvB(12)-RuvC(2) complex forms which resolves the HJ.</text>
</comment>
<evidence type="ECO:0000256" key="9">
    <source>
        <dbReference type="ARBA" id="ARBA00023125"/>
    </source>
</evidence>
<name>A0ABT1RR51_9FIRM</name>
<proteinExistence type="inferred from homology"/>
<dbReference type="NCBIfam" id="TIGR00228">
    <property type="entry name" value="ruvC"/>
    <property type="match status" value="1"/>
</dbReference>
<comment type="catalytic activity">
    <reaction evidence="12">
        <text>Endonucleolytic cleavage at a junction such as a reciprocal single-stranded crossover between two homologous DNA duplexes (Holliday junction).</text>
        <dbReference type="EC" id="3.1.21.10"/>
    </reaction>
</comment>
<keyword evidence="7 12" id="KW-0378">Hydrolase</keyword>
<accession>A0ABT1RR51</accession>
<dbReference type="Pfam" id="PF02075">
    <property type="entry name" value="RuvC"/>
    <property type="match status" value="1"/>
</dbReference>
<sequence>MRILGIDPGYAILGYGVVEMTGNRFKVIDYGAVTTEAGMEMPDRLKILYNSLMEIIMRHEPEVASVEELFFNTNAKTAILVGQARGVAVLACANSGLEIAEYTPLQIKQALVGYGRAEKKQVQTMVKTILNLKEIPKPDDTADALAAAVCHGHSAGSRNRLKGLK</sequence>
<evidence type="ECO:0000256" key="8">
    <source>
        <dbReference type="ARBA" id="ARBA00022842"/>
    </source>
</evidence>
<evidence type="ECO:0000256" key="2">
    <source>
        <dbReference type="ARBA" id="ARBA00022490"/>
    </source>
</evidence>
<feature type="binding site" evidence="12">
    <location>
        <position position="67"/>
    </location>
    <ligand>
        <name>Mg(2+)</name>
        <dbReference type="ChEBI" id="CHEBI:18420"/>
        <label>2</label>
    </ligand>
</feature>
<feature type="active site" evidence="12">
    <location>
        <position position="7"/>
    </location>
</feature>
<dbReference type="InterPro" id="IPR020563">
    <property type="entry name" value="X-over_junc_endoDNase_Mg_BS"/>
</dbReference>
<dbReference type="EC" id="3.1.21.10" evidence="12 13"/>
<comment type="caution">
    <text evidence="14">The sequence shown here is derived from an EMBL/GenBank/DDBJ whole genome shotgun (WGS) entry which is preliminary data.</text>
</comment>
<keyword evidence="9 12" id="KW-0238">DNA-binding</keyword>
<evidence type="ECO:0000256" key="11">
    <source>
        <dbReference type="ARBA" id="ARBA00023204"/>
    </source>
</evidence>
<keyword evidence="15" id="KW-1185">Reference proteome</keyword>
<dbReference type="InterPro" id="IPR012337">
    <property type="entry name" value="RNaseH-like_sf"/>
</dbReference>
<feature type="binding site" evidence="12">
    <location>
        <position position="140"/>
    </location>
    <ligand>
        <name>Mg(2+)</name>
        <dbReference type="ChEBI" id="CHEBI:18420"/>
        <label>1</label>
    </ligand>
</feature>
<evidence type="ECO:0000313" key="14">
    <source>
        <dbReference type="EMBL" id="MCQ4637361.1"/>
    </source>
</evidence>
<dbReference type="PANTHER" id="PTHR30194:SF3">
    <property type="entry name" value="CROSSOVER JUNCTION ENDODEOXYRIBONUCLEASE RUVC"/>
    <property type="match status" value="1"/>
</dbReference>
<keyword evidence="3 12" id="KW-0540">Nuclease</keyword>
<comment type="function">
    <text evidence="12">The RuvA-RuvB-RuvC complex processes Holliday junction (HJ) DNA during genetic recombination and DNA repair. Endonuclease that resolves HJ intermediates. Cleaves cruciform DNA by making single-stranded nicks across the HJ at symmetrical positions within the homologous arms, yielding a 5'-phosphate and a 3'-hydroxyl group; requires a central core of homology in the junction. The consensus cleavage sequence is 5'-(A/T)TT(C/G)-3'. Cleavage occurs on the 3'-side of the TT dinucleotide at the point of strand exchange. HJ branch migration catalyzed by RuvA-RuvB allows RuvC to scan DNA until it finds its consensus sequence, where it cleaves and resolves the cruciform DNA.</text>
</comment>
<evidence type="ECO:0000256" key="1">
    <source>
        <dbReference type="ARBA" id="ARBA00009518"/>
    </source>
</evidence>
<keyword evidence="5 12" id="KW-0255">Endonuclease</keyword>
<keyword evidence="6 12" id="KW-0227">DNA damage</keyword>
<dbReference type="RefSeq" id="WP_256132551.1">
    <property type="nucleotide sequence ID" value="NZ_JANFXK010000012.1"/>
</dbReference>
<feature type="active site" evidence="12">
    <location>
        <position position="140"/>
    </location>
</feature>
<dbReference type="HAMAP" id="MF_00034">
    <property type="entry name" value="RuvC"/>
    <property type="match status" value="1"/>
</dbReference>
<evidence type="ECO:0000256" key="5">
    <source>
        <dbReference type="ARBA" id="ARBA00022759"/>
    </source>
</evidence>
<gene>
    <name evidence="12 14" type="primary">ruvC</name>
    <name evidence="14" type="ORF">NE619_11560</name>
</gene>
<comment type="similarity">
    <text evidence="1 12">Belongs to the RuvC family.</text>
</comment>